<evidence type="ECO:0000256" key="2">
    <source>
        <dbReference type="SAM" id="SignalP"/>
    </source>
</evidence>
<feature type="region of interest" description="Disordered" evidence="1">
    <location>
        <begin position="215"/>
        <end position="249"/>
    </location>
</feature>
<protein>
    <submittedName>
        <fullName evidence="3">Uncharacterized protein</fullName>
    </submittedName>
</protein>
<keyword evidence="2" id="KW-0732">Signal</keyword>
<proteinExistence type="predicted"/>
<dbReference type="PANTHER" id="PTHR47510:SF3">
    <property type="entry name" value="ENDO_EXONUCLEASE_PHOSPHATASE DOMAIN-CONTAINING PROTEIN"/>
    <property type="match status" value="1"/>
</dbReference>
<gene>
    <name evidence="3" type="ORF">N1851_025940</name>
</gene>
<reference evidence="3" key="1">
    <citation type="journal article" date="2023" name="Front. Mar. Sci.">
        <title>A new Merluccius polli reference genome to investigate the effects of global change in West African waters.</title>
        <authorList>
            <person name="Mateo J.L."/>
            <person name="Blanco-Fernandez C."/>
            <person name="Garcia-Vazquez E."/>
            <person name="Machado-Schiaffino G."/>
        </authorList>
    </citation>
    <scope>NUCLEOTIDE SEQUENCE</scope>
    <source>
        <strain evidence="3">C29</strain>
        <tissue evidence="3">Fin</tissue>
    </source>
</reference>
<feature type="compositionally biased region" description="Polar residues" evidence="1">
    <location>
        <begin position="221"/>
        <end position="236"/>
    </location>
</feature>
<comment type="caution">
    <text evidence="3">The sequence shown here is derived from an EMBL/GenBank/DDBJ whole genome shotgun (WGS) entry which is preliminary data.</text>
</comment>
<keyword evidence="4" id="KW-1185">Reference proteome</keyword>
<feature type="signal peptide" evidence="2">
    <location>
        <begin position="1"/>
        <end position="21"/>
    </location>
</feature>
<dbReference type="AlphaFoldDB" id="A0AA47MCR5"/>
<evidence type="ECO:0000313" key="4">
    <source>
        <dbReference type="Proteomes" id="UP001174136"/>
    </source>
</evidence>
<name>A0AA47MCR5_MERPO</name>
<dbReference type="PANTHER" id="PTHR47510">
    <property type="entry name" value="REVERSE TRANSCRIPTASE DOMAIN-CONTAINING PROTEIN"/>
    <property type="match status" value="1"/>
</dbReference>
<feature type="chain" id="PRO_5041401396" evidence="2">
    <location>
        <begin position="22"/>
        <end position="263"/>
    </location>
</feature>
<organism evidence="3 4">
    <name type="scientific">Merluccius polli</name>
    <name type="common">Benguela hake</name>
    <name type="synonym">Merluccius cadenati</name>
    <dbReference type="NCBI Taxonomy" id="89951"/>
    <lineage>
        <taxon>Eukaryota</taxon>
        <taxon>Metazoa</taxon>
        <taxon>Chordata</taxon>
        <taxon>Craniata</taxon>
        <taxon>Vertebrata</taxon>
        <taxon>Euteleostomi</taxon>
        <taxon>Actinopterygii</taxon>
        <taxon>Neopterygii</taxon>
        <taxon>Teleostei</taxon>
        <taxon>Neoteleostei</taxon>
        <taxon>Acanthomorphata</taxon>
        <taxon>Zeiogadaria</taxon>
        <taxon>Gadariae</taxon>
        <taxon>Gadiformes</taxon>
        <taxon>Gadoidei</taxon>
        <taxon>Merlucciidae</taxon>
        <taxon>Merluccius</taxon>
    </lineage>
</organism>
<evidence type="ECO:0000313" key="3">
    <source>
        <dbReference type="EMBL" id="KAK0137858.1"/>
    </source>
</evidence>
<dbReference type="EMBL" id="JAOPHQ010004846">
    <property type="protein sequence ID" value="KAK0137858.1"/>
    <property type="molecule type" value="Genomic_DNA"/>
</dbReference>
<dbReference type="Proteomes" id="UP001174136">
    <property type="component" value="Unassembled WGS sequence"/>
</dbReference>
<sequence>MEKRRIAALLVLWLLVVPCIGLQQDAGCSTPQRLQVYSREWLLSLRQKATPEPGLLNEVPEELLRTGRRRLRKRGRRGGIQHRLRRRRHKPPLPYILLSNVRSLRNKMDELRINTKGNQEELSGCFLATDWSIFYEDSNIDNIAEAITGYIQFCVDTVVAKKTVTIYPNNKDYITPEIKQCIQRKKQAFRTNNTMELKAIQKDLKGKIREAREQHSLRVCSPTQPESNQCDSGQGHTPTPPSPSVPETGGLGLLLRLAEVSLG</sequence>
<evidence type="ECO:0000256" key="1">
    <source>
        <dbReference type="SAM" id="MobiDB-lite"/>
    </source>
</evidence>
<accession>A0AA47MCR5</accession>